<evidence type="ECO:0000313" key="2">
    <source>
        <dbReference type="WBParaSite" id="ECPE_0001548001-mRNA-1"/>
    </source>
</evidence>
<reference evidence="2" key="1">
    <citation type="submission" date="2016-06" db="UniProtKB">
        <authorList>
            <consortium name="WormBaseParasite"/>
        </authorList>
    </citation>
    <scope>IDENTIFICATION</scope>
</reference>
<accession>A0A183B8A5</accession>
<organism evidence="2">
    <name type="scientific">Echinostoma caproni</name>
    <dbReference type="NCBI Taxonomy" id="27848"/>
    <lineage>
        <taxon>Eukaryota</taxon>
        <taxon>Metazoa</taxon>
        <taxon>Spiralia</taxon>
        <taxon>Lophotrochozoa</taxon>
        <taxon>Platyhelminthes</taxon>
        <taxon>Trematoda</taxon>
        <taxon>Digenea</taxon>
        <taxon>Plagiorchiida</taxon>
        <taxon>Echinostomata</taxon>
        <taxon>Echinostomatoidea</taxon>
        <taxon>Echinostomatidae</taxon>
        <taxon>Echinostoma</taxon>
    </lineage>
</organism>
<sequence length="186" mass="18772">LSAGKSPVSVGGAKPSTKAPVASSSDSDSSDDEVPVVSKKPAIVKPSTPSSKGVIGGVVGVSASGVKSQAKRGAQPSSSDSDSSDDGVSAVATKKPASLVTRKSRLSSGDDLVACGRVPCRRRAFAPFPAGVGTGVERPPLKRNKGNSGDGRRNSVPFRGVTEDSVRLDPRLADNSFDAKLKAQGS</sequence>
<feature type="region of interest" description="Disordered" evidence="1">
    <location>
        <begin position="126"/>
        <end position="186"/>
    </location>
</feature>
<proteinExistence type="predicted"/>
<feature type="region of interest" description="Disordered" evidence="1">
    <location>
        <begin position="1"/>
        <end position="112"/>
    </location>
</feature>
<name>A0A183B8A5_9TREM</name>
<evidence type="ECO:0000256" key="1">
    <source>
        <dbReference type="SAM" id="MobiDB-lite"/>
    </source>
</evidence>
<dbReference type="WBParaSite" id="ECPE_0001548001-mRNA-1">
    <property type="protein sequence ID" value="ECPE_0001548001-mRNA-1"/>
    <property type="gene ID" value="ECPE_0001548001"/>
</dbReference>
<feature type="compositionally biased region" description="Basic and acidic residues" evidence="1">
    <location>
        <begin position="161"/>
        <end position="186"/>
    </location>
</feature>
<dbReference type="AlphaFoldDB" id="A0A183B8A5"/>
<protein>
    <submittedName>
        <fullName evidence="2">SRP40_C domain-containing protein</fullName>
    </submittedName>
</protein>